<reference evidence="11 12" key="1">
    <citation type="submission" date="2018-02" db="EMBL/GenBank/DDBJ databases">
        <title>The genomes of Aspergillus section Nigri reveals drivers in fungal speciation.</title>
        <authorList>
            <consortium name="DOE Joint Genome Institute"/>
            <person name="Vesth T.C."/>
            <person name="Nybo J."/>
            <person name="Theobald S."/>
            <person name="Brandl J."/>
            <person name="Frisvad J.C."/>
            <person name="Nielsen K.F."/>
            <person name="Lyhne E.K."/>
            <person name="Kogle M.E."/>
            <person name="Kuo A."/>
            <person name="Riley R."/>
            <person name="Clum A."/>
            <person name="Nolan M."/>
            <person name="Lipzen A."/>
            <person name="Salamov A."/>
            <person name="Henrissat B."/>
            <person name="Wiebenga A."/>
            <person name="De vries R.P."/>
            <person name="Grigoriev I.V."/>
            <person name="Mortensen U.H."/>
            <person name="Andersen M.R."/>
            <person name="Baker S.E."/>
        </authorList>
    </citation>
    <scope>NUCLEOTIDE SEQUENCE [LARGE SCALE GENOMIC DNA]</scope>
    <source>
        <strain evidence="11 12">CBS 707.79</strain>
    </source>
</reference>
<evidence type="ECO:0000313" key="11">
    <source>
        <dbReference type="EMBL" id="PYH95583.1"/>
    </source>
</evidence>
<keyword evidence="5 9" id="KW-1133">Transmembrane helix</keyword>
<dbReference type="PRINTS" id="PR00171">
    <property type="entry name" value="SUGRTRNSPORT"/>
</dbReference>
<feature type="transmembrane region" description="Helical" evidence="9">
    <location>
        <begin position="444"/>
        <end position="466"/>
    </location>
</feature>
<evidence type="ECO:0000256" key="7">
    <source>
        <dbReference type="RuleBase" id="RU003346"/>
    </source>
</evidence>
<organism evidence="11 12">
    <name type="scientific">Aspergillus ellipticus CBS 707.79</name>
    <dbReference type="NCBI Taxonomy" id="1448320"/>
    <lineage>
        <taxon>Eukaryota</taxon>
        <taxon>Fungi</taxon>
        <taxon>Dikarya</taxon>
        <taxon>Ascomycota</taxon>
        <taxon>Pezizomycotina</taxon>
        <taxon>Eurotiomycetes</taxon>
        <taxon>Eurotiomycetidae</taxon>
        <taxon>Eurotiales</taxon>
        <taxon>Aspergillaceae</taxon>
        <taxon>Aspergillus</taxon>
        <taxon>Aspergillus subgen. Circumdati</taxon>
    </lineage>
</organism>
<accession>A0A319DW13</accession>
<feature type="region of interest" description="Disordered" evidence="8">
    <location>
        <begin position="1"/>
        <end position="35"/>
    </location>
</feature>
<feature type="domain" description="Major facilitator superfamily (MFS) profile" evidence="10">
    <location>
        <begin position="52"/>
        <end position="497"/>
    </location>
</feature>
<feature type="transmembrane region" description="Helical" evidence="9">
    <location>
        <begin position="219"/>
        <end position="241"/>
    </location>
</feature>
<evidence type="ECO:0000256" key="9">
    <source>
        <dbReference type="SAM" id="Phobius"/>
    </source>
</evidence>
<dbReference type="VEuPathDB" id="FungiDB:BO71DRAFT_350883"/>
<feature type="transmembrane region" description="Helical" evidence="9">
    <location>
        <begin position="409"/>
        <end position="432"/>
    </location>
</feature>
<dbReference type="InterPro" id="IPR020846">
    <property type="entry name" value="MFS_dom"/>
</dbReference>
<evidence type="ECO:0000313" key="12">
    <source>
        <dbReference type="Proteomes" id="UP000247810"/>
    </source>
</evidence>
<proteinExistence type="inferred from homology"/>
<dbReference type="AlphaFoldDB" id="A0A319DW13"/>
<dbReference type="GO" id="GO:0005351">
    <property type="term" value="F:carbohydrate:proton symporter activity"/>
    <property type="evidence" value="ECO:0007669"/>
    <property type="project" value="TreeGrafter"/>
</dbReference>
<evidence type="ECO:0000256" key="8">
    <source>
        <dbReference type="SAM" id="MobiDB-lite"/>
    </source>
</evidence>
<dbReference type="Pfam" id="PF00083">
    <property type="entry name" value="Sugar_tr"/>
    <property type="match status" value="1"/>
</dbReference>
<dbReference type="InterPro" id="IPR005828">
    <property type="entry name" value="MFS_sugar_transport-like"/>
</dbReference>
<feature type="compositionally biased region" description="Basic and acidic residues" evidence="8">
    <location>
        <begin position="1"/>
        <end position="11"/>
    </location>
</feature>
<dbReference type="NCBIfam" id="TIGR00879">
    <property type="entry name" value="SP"/>
    <property type="match status" value="1"/>
</dbReference>
<feature type="transmembrane region" description="Helical" evidence="9">
    <location>
        <begin position="342"/>
        <end position="363"/>
    </location>
</feature>
<dbReference type="InterPro" id="IPR036259">
    <property type="entry name" value="MFS_trans_sf"/>
</dbReference>
<feature type="transmembrane region" description="Helical" evidence="9">
    <location>
        <begin position="188"/>
        <end position="207"/>
    </location>
</feature>
<evidence type="ECO:0000256" key="6">
    <source>
        <dbReference type="ARBA" id="ARBA00023136"/>
    </source>
</evidence>
<dbReference type="InterPro" id="IPR050360">
    <property type="entry name" value="MFS_Sugar_Transporters"/>
</dbReference>
<evidence type="ECO:0000256" key="1">
    <source>
        <dbReference type="ARBA" id="ARBA00004141"/>
    </source>
</evidence>
<dbReference type="SUPFAM" id="SSF103473">
    <property type="entry name" value="MFS general substrate transporter"/>
    <property type="match status" value="1"/>
</dbReference>
<dbReference type="FunFam" id="1.20.1250.20:FF:000044">
    <property type="entry name" value="Hexose transporter Hxt3p"/>
    <property type="match status" value="1"/>
</dbReference>
<dbReference type="InterPro" id="IPR003663">
    <property type="entry name" value="Sugar/inositol_transpt"/>
</dbReference>
<dbReference type="PANTHER" id="PTHR48022">
    <property type="entry name" value="PLASTIDIC GLUCOSE TRANSPORTER 4"/>
    <property type="match status" value="1"/>
</dbReference>
<feature type="transmembrane region" description="Helical" evidence="9">
    <location>
        <begin position="472"/>
        <end position="493"/>
    </location>
</feature>
<evidence type="ECO:0000256" key="3">
    <source>
        <dbReference type="ARBA" id="ARBA00022448"/>
    </source>
</evidence>
<protein>
    <submittedName>
        <fullName evidence="11">General substrate transporter</fullName>
    </submittedName>
</protein>
<evidence type="ECO:0000256" key="5">
    <source>
        <dbReference type="ARBA" id="ARBA00022989"/>
    </source>
</evidence>
<dbReference type="GO" id="GO:0016020">
    <property type="term" value="C:membrane"/>
    <property type="evidence" value="ECO:0007669"/>
    <property type="project" value="UniProtKB-SubCell"/>
</dbReference>
<evidence type="ECO:0000256" key="2">
    <source>
        <dbReference type="ARBA" id="ARBA00010992"/>
    </source>
</evidence>
<sequence length="550" mass="60915">MGYETSTDHGEISPAVAPQFQHSSQESVGLEKPTQMGVDTPIPKVTLRSFVMTMFVSLGGLLFGYDTGQISGFEQENNYLRRYGMQHADGTWYLSDVRSGLLTSLLSIGTLIGALVAAPIADRLGRKWSITIWCTILIVGLIVQITSPSGNWVQMIMGRWTTGLGVGACSLLVPMYQGESAPRHIRGAMISCYQLFVTLGIFLAYLINLGTNTLKGTEQWRITLGLTFLFAFALGAGMSMFPESPRFDYRHGRVDQARATMSKLYGVPENHRVIIQELDEIQTQLEAESAGQKWHEFLTAPRMFYRVCLGMGMQTLQQLTGSNYFFYYGTTIFKGAGISNSFITQVILGAVNFGTTFGGLYIVENFGRRKSLITGALFMFVCFMIFASIGHFVLDVNDPELTPGPGKGMIVVACFFIAAYAMTWGPMVWAITAELYPSKYRAQGMALATAANWLWNFLIGFFTPFITSAIDFAYGYVFAGCLFVAAFVVYFFVIEGKGRTLEELDWMYVNHVKPWESADYVVPELNLRGFTGENGSGRKGGEVAEHKENA</sequence>
<keyword evidence="12" id="KW-1185">Reference proteome</keyword>
<dbReference type="EMBL" id="KZ825850">
    <property type="protein sequence ID" value="PYH95583.1"/>
    <property type="molecule type" value="Genomic_DNA"/>
</dbReference>
<feature type="transmembrane region" description="Helical" evidence="9">
    <location>
        <begin position="128"/>
        <end position="145"/>
    </location>
</feature>
<comment type="subcellular location">
    <subcellularLocation>
        <location evidence="1">Membrane</location>
        <topology evidence="1">Multi-pass membrane protein</topology>
    </subcellularLocation>
</comment>
<keyword evidence="3 7" id="KW-0813">Transport</keyword>
<dbReference type="InterPro" id="IPR005829">
    <property type="entry name" value="Sugar_transporter_CS"/>
</dbReference>
<name>A0A319DW13_9EURO</name>
<dbReference type="OrthoDB" id="2241241at2759"/>
<dbReference type="STRING" id="1448320.A0A319DW13"/>
<dbReference type="PROSITE" id="PS00216">
    <property type="entry name" value="SUGAR_TRANSPORT_1"/>
    <property type="match status" value="1"/>
</dbReference>
<feature type="transmembrane region" description="Helical" evidence="9">
    <location>
        <begin position="375"/>
        <end position="394"/>
    </location>
</feature>
<evidence type="ECO:0000259" key="10">
    <source>
        <dbReference type="PROSITE" id="PS50850"/>
    </source>
</evidence>
<dbReference type="Proteomes" id="UP000247810">
    <property type="component" value="Unassembled WGS sequence"/>
</dbReference>
<feature type="transmembrane region" description="Helical" evidence="9">
    <location>
        <begin position="45"/>
        <end position="65"/>
    </location>
</feature>
<comment type="similarity">
    <text evidence="2 7">Belongs to the major facilitator superfamily. Sugar transporter (TC 2.A.1.1) family.</text>
</comment>
<gene>
    <name evidence="11" type="ORF">BO71DRAFT_350883</name>
</gene>
<feature type="transmembrane region" description="Helical" evidence="9">
    <location>
        <begin position="101"/>
        <end position="121"/>
    </location>
</feature>
<dbReference type="PROSITE" id="PS50850">
    <property type="entry name" value="MFS"/>
    <property type="match status" value="1"/>
</dbReference>
<evidence type="ECO:0000256" key="4">
    <source>
        <dbReference type="ARBA" id="ARBA00022692"/>
    </source>
</evidence>
<dbReference type="PANTHER" id="PTHR48022:SF91">
    <property type="entry name" value="MAJOR FACILITATOR SUPERFAMILY (MFS) PROFILE DOMAIN-CONTAINING PROTEIN-RELATED"/>
    <property type="match status" value="1"/>
</dbReference>
<dbReference type="CDD" id="cd17356">
    <property type="entry name" value="MFS_HXT"/>
    <property type="match status" value="1"/>
</dbReference>
<keyword evidence="6 9" id="KW-0472">Membrane</keyword>
<keyword evidence="4 9" id="KW-0812">Transmembrane</keyword>
<dbReference type="Gene3D" id="1.20.1250.20">
    <property type="entry name" value="MFS general substrate transporter like domains"/>
    <property type="match status" value="1"/>
</dbReference>
<feature type="transmembrane region" description="Helical" evidence="9">
    <location>
        <begin position="157"/>
        <end position="176"/>
    </location>
</feature>